<dbReference type="PANTHER" id="PTHR30244">
    <property type="entry name" value="TRANSAMINASE"/>
    <property type="match status" value="1"/>
</dbReference>
<keyword evidence="4" id="KW-0808">Transferase</keyword>
<sequence length="403" mass="45785">MDIQINQLPEAAKYYPRPRVPMLPLFEPETLTLGAQPAQHSRFFESDVLYLPSGRLAIYYALKLLGVSNNDEVLIPAYHCGSMLEPIIYLGARPVFFELDSQLRCTTDDLGPSITAKTKALLLPHFFGFNQDISTFRAFCDHHEIALIEDCAHAFFGTYQNQPLGSFGDFSIASTVKFFPGTEGGILACNRGKHALEKLINRSVSFQQQCKSMLHTLELGAVYGRLGLLGKLLNMRSSNTEPFTPDSVKVVSDQYCTIDKSCLQWFDPRQIGTSATLCTRHLASHSNSRMIAARRRRHFLHYLKRIDQIQGVKPLFTTLPESTVPYVFPLLLDNPATDFPKLKQQGVPIWRWEELAKTDCKVSQDYRLRLIQLPCHQSLTRDELTWIISTLEKTVNRNENNRS</sequence>
<dbReference type="InterPro" id="IPR015424">
    <property type="entry name" value="PyrdxlP-dep_Trfase"/>
</dbReference>
<comment type="caution">
    <text evidence="4">The sequence shown here is derived from an EMBL/GenBank/DDBJ whole genome shotgun (WGS) entry which is preliminary data.</text>
</comment>
<dbReference type="EMBL" id="QQOH01000001">
    <property type="protein sequence ID" value="RDE24817.1"/>
    <property type="molecule type" value="Genomic_DNA"/>
</dbReference>
<dbReference type="InterPro" id="IPR015421">
    <property type="entry name" value="PyrdxlP-dep_Trfase_major"/>
</dbReference>
<dbReference type="PANTHER" id="PTHR30244:SF34">
    <property type="entry name" value="DTDP-4-AMINO-4,6-DIDEOXYGALACTOSE TRANSAMINASE"/>
    <property type="match status" value="1"/>
</dbReference>
<organism evidence="4 5">
    <name type="scientific">Motiliproteus coralliicola</name>
    <dbReference type="NCBI Taxonomy" id="2283196"/>
    <lineage>
        <taxon>Bacteria</taxon>
        <taxon>Pseudomonadati</taxon>
        <taxon>Pseudomonadota</taxon>
        <taxon>Gammaproteobacteria</taxon>
        <taxon>Oceanospirillales</taxon>
        <taxon>Oceanospirillaceae</taxon>
        <taxon>Motiliproteus</taxon>
    </lineage>
</organism>
<keyword evidence="4" id="KW-0032">Aminotransferase</keyword>
<evidence type="ECO:0000256" key="3">
    <source>
        <dbReference type="RuleBase" id="RU004508"/>
    </source>
</evidence>
<evidence type="ECO:0000256" key="2">
    <source>
        <dbReference type="ARBA" id="ARBA00037999"/>
    </source>
</evidence>
<evidence type="ECO:0000313" key="5">
    <source>
        <dbReference type="Proteomes" id="UP000253769"/>
    </source>
</evidence>
<dbReference type="GO" id="GO:0008483">
    <property type="term" value="F:transaminase activity"/>
    <property type="evidence" value="ECO:0007669"/>
    <property type="project" value="UniProtKB-KW"/>
</dbReference>
<dbReference type="Pfam" id="PF01041">
    <property type="entry name" value="DegT_DnrJ_EryC1"/>
    <property type="match status" value="1"/>
</dbReference>
<dbReference type="InterPro" id="IPR000653">
    <property type="entry name" value="DegT/StrS_aminotransferase"/>
</dbReference>
<accession>A0A369WT14</accession>
<evidence type="ECO:0000256" key="1">
    <source>
        <dbReference type="ARBA" id="ARBA00022898"/>
    </source>
</evidence>
<dbReference type="Gene3D" id="3.40.640.10">
    <property type="entry name" value="Type I PLP-dependent aspartate aminotransferase-like (Major domain)"/>
    <property type="match status" value="1"/>
</dbReference>
<dbReference type="GO" id="GO:0030170">
    <property type="term" value="F:pyridoxal phosphate binding"/>
    <property type="evidence" value="ECO:0007669"/>
    <property type="project" value="TreeGrafter"/>
</dbReference>
<comment type="similarity">
    <text evidence="2 3">Belongs to the DegT/DnrJ/EryC1 family.</text>
</comment>
<keyword evidence="1 3" id="KW-0663">Pyridoxal phosphate</keyword>
<dbReference type="AlphaFoldDB" id="A0A369WT14"/>
<dbReference type="InterPro" id="IPR015422">
    <property type="entry name" value="PyrdxlP-dep_Trfase_small"/>
</dbReference>
<dbReference type="Proteomes" id="UP000253769">
    <property type="component" value="Unassembled WGS sequence"/>
</dbReference>
<dbReference type="OrthoDB" id="9777744at2"/>
<dbReference type="RefSeq" id="WP_114694408.1">
    <property type="nucleotide sequence ID" value="NZ_QQOH01000001.1"/>
</dbReference>
<dbReference type="GO" id="GO:0000271">
    <property type="term" value="P:polysaccharide biosynthetic process"/>
    <property type="evidence" value="ECO:0007669"/>
    <property type="project" value="TreeGrafter"/>
</dbReference>
<protein>
    <submittedName>
        <fullName evidence="4">DegT/DnrJ/EryC1/StrS aminotransferase family protein</fullName>
    </submittedName>
</protein>
<evidence type="ECO:0000313" key="4">
    <source>
        <dbReference type="EMBL" id="RDE24817.1"/>
    </source>
</evidence>
<gene>
    <name evidence="4" type="ORF">DV711_04325</name>
</gene>
<reference evidence="4 5" key="1">
    <citation type="submission" date="2018-07" db="EMBL/GenBank/DDBJ databases">
        <title>Motiliproteus coralliicola sp. nov., a bacterium isolated from Coral.</title>
        <authorList>
            <person name="Wang G."/>
        </authorList>
    </citation>
    <scope>NUCLEOTIDE SEQUENCE [LARGE SCALE GENOMIC DNA]</scope>
    <source>
        <strain evidence="4 5">C34</strain>
    </source>
</reference>
<dbReference type="SUPFAM" id="SSF53383">
    <property type="entry name" value="PLP-dependent transferases"/>
    <property type="match status" value="1"/>
</dbReference>
<keyword evidence="5" id="KW-1185">Reference proteome</keyword>
<proteinExistence type="inferred from homology"/>
<dbReference type="Gene3D" id="3.90.1150.10">
    <property type="entry name" value="Aspartate Aminotransferase, domain 1"/>
    <property type="match status" value="1"/>
</dbReference>
<name>A0A369WT14_9GAMM</name>